<dbReference type="InterPro" id="IPR013747">
    <property type="entry name" value="ACP_syn_III_C"/>
</dbReference>
<dbReference type="EC" id="2.3.1.180" evidence="3 12"/>
<proteinExistence type="inferred from homology"/>
<keyword evidence="7 12" id="KW-0443">Lipid metabolism</keyword>
<dbReference type="Gene3D" id="3.40.47.10">
    <property type="match status" value="1"/>
</dbReference>
<keyword evidence="4 12" id="KW-0444">Lipid biosynthesis</keyword>
<evidence type="ECO:0000256" key="2">
    <source>
        <dbReference type="ARBA" id="ARBA00008642"/>
    </source>
</evidence>
<evidence type="ECO:0000256" key="12">
    <source>
        <dbReference type="HAMAP-Rule" id="MF_01815"/>
    </source>
</evidence>
<feature type="active site" evidence="12">
    <location>
        <position position="280"/>
    </location>
</feature>
<dbReference type="Proteomes" id="UP000824107">
    <property type="component" value="Unassembled WGS sequence"/>
</dbReference>
<dbReference type="GO" id="GO:0033818">
    <property type="term" value="F:beta-ketoacyl-acyl-carrier-protein synthase III activity"/>
    <property type="evidence" value="ECO:0007669"/>
    <property type="project" value="UniProtKB-UniRule"/>
</dbReference>
<organism evidence="15 16">
    <name type="scientific">Candidatus Scatocola faecipullorum</name>
    <dbReference type="NCBI Taxonomy" id="2840917"/>
    <lineage>
        <taxon>Bacteria</taxon>
        <taxon>Pseudomonadati</taxon>
        <taxon>Pseudomonadota</taxon>
        <taxon>Alphaproteobacteria</taxon>
        <taxon>Rhodospirillales</taxon>
        <taxon>Rhodospirillaceae</taxon>
        <taxon>Rhodospirillaceae incertae sedis</taxon>
        <taxon>Candidatus Scatocola</taxon>
    </lineage>
</organism>
<feature type="domain" description="Beta-ketoacyl-[acyl-carrier-protein] synthase III N-terminal" evidence="14">
    <location>
        <begin position="108"/>
        <end position="190"/>
    </location>
</feature>
<evidence type="ECO:0000259" key="14">
    <source>
        <dbReference type="Pfam" id="PF08545"/>
    </source>
</evidence>
<dbReference type="FunFam" id="3.40.47.10:FF:000004">
    <property type="entry name" value="3-oxoacyl-[acyl-carrier-protein] synthase 3"/>
    <property type="match status" value="1"/>
</dbReference>
<feature type="active site" evidence="12">
    <location>
        <position position="250"/>
    </location>
</feature>
<dbReference type="NCBIfam" id="TIGR00747">
    <property type="entry name" value="fabH"/>
    <property type="match status" value="1"/>
</dbReference>
<evidence type="ECO:0000256" key="3">
    <source>
        <dbReference type="ARBA" id="ARBA00012333"/>
    </source>
</evidence>
<protein>
    <recommendedName>
        <fullName evidence="3 12">Beta-ketoacyl-[acyl-carrier-protein] synthase III</fullName>
        <shortName evidence="12">Beta-ketoacyl-ACP synthase III</shortName>
        <shortName evidence="12">KAS III</shortName>
        <ecNumber evidence="3 12">2.3.1.180</ecNumber>
    </recommendedName>
    <alternativeName>
        <fullName evidence="12">3-oxoacyl-[acyl-carrier-protein] synthase 3</fullName>
    </alternativeName>
    <alternativeName>
        <fullName evidence="12">3-oxoacyl-[acyl-carrier-protein] synthase III</fullName>
    </alternativeName>
</protein>
<feature type="domain" description="Beta-ketoacyl-[acyl-carrier-protein] synthase III C-terminal" evidence="13">
    <location>
        <begin position="234"/>
        <end position="323"/>
    </location>
</feature>
<evidence type="ECO:0000313" key="16">
    <source>
        <dbReference type="Proteomes" id="UP000824107"/>
    </source>
</evidence>
<feature type="region of interest" description="ACP-binding" evidence="12">
    <location>
        <begin position="251"/>
        <end position="255"/>
    </location>
</feature>
<dbReference type="PANTHER" id="PTHR43091:SF1">
    <property type="entry name" value="BETA-KETOACYL-[ACYL-CARRIER-PROTEIN] SYNTHASE III, CHLOROPLASTIC"/>
    <property type="match status" value="1"/>
</dbReference>
<keyword evidence="12" id="KW-0963">Cytoplasm</keyword>
<dbReference type="InterPro" id="IPR004655">
    <property type="entry name" value="FabH"/>
</dbReference>
<dbReference type="InterPro" id="IPR016039">
    <property type="entry name" value="Thiolase-like"/>
</dbReference>
<dbReference type="SUPFAM" id="SSF53901">
    <property type="entry name" value="Thiolase-like"/>
    <property type="match status" value="1"/>
</dbReference>
<evidence type="ECO:0000256" key="7">
    <source>
        <dbReference type="ARBA" id="ARBA00023098"/>
    </source>
</evidence>
<keyword evidence="9 12" id="KW-0511">Multifunctional enzyme</keyword>
<feature type="active site" evidence="12">
    <location>
        <position position="113"/>
    </location>
</feature>
<comment type="catalytic activity">
    <reaction evidence="11">
        <text>malonyl-[ACP] + acetyl-CoA + H(+) = 3-oxobutanoyl-[ACP] + CO2 + CoA</text>
        <dbReference type="Rhea" id="RHEA:12080"/>
        <dbReference type="Rhea" id="RHEA-COMP:9623"/>
        <dbReference type="Rhea" id="RHEA-COMP:9625"/>
        <dbReference type="ChEBI" id="CHEBI:15378"/>
        <dbReference type="ChEBI" id="CHEBI:16526"/>
        <dbReference type="ChEBI" id="CHEBI:57287"/>
        <dbReference type="ChEBI" id="CHEBI:57288"/>
        <dbReference type="ChEBI" id="CHEBI:78449"/>
        <dbReference type="ChEBI" id="CHEBI:78450"/>
        <dbReference type="EC" id="2.3.1.180"/>
    </reaction>
    <physiologicalReaction direction="left-to-right" evidence="11">
        <dbReference type="Rhea" id="RHEA:12081"/>
    </physiologicalReaction>
</comment>
<dbReference type="AlphaFoldDB" id="A0A9D1SAQ8"/>
<dbReference type="CDD" id="cd00830">
    <property type="entry name" value="KAS_III"/>
    <property type="match status" value="1"/>
</dbReference>
<dbReference type="EMBL" id="DVNC01000035">
    <property type="protein sequence ID" value="HIU53494.1"/>
    <property type="molecule type" value="Genomic_DNA"/>
</dbReference>
<comment type="subcellular location">
    <subcellularLocation>
        <location evidence="12">Cytoplasm</location>
    </subcellularLocation>
</comment>
<dbReference type="Pfam" id="PF08541">
    <property type="entry name" value="ACP_syn_III_C"/>
    <property type="match status" value="1"/>
</dbReference>
<keyword evidence="10 12" id="KW-0012">Acyltransferase</keyword>
<dbReference type="NCBIfam" id="NF006829">
    <property type="entry name" value="PRK09352.1"/>
    <property type="match status" value="1"/>
</dbReference>
<dbReference type="GO" id="GO:0006633">
    <property type="term" value="P:fatty acid biosynthetic process"/>
    <property type="evidence" value="ECO:0007669"/>
    <property type="project" value="UniProtKB-UniRule"/>
</dbReference>
<evidence type="ECO:0000256" key="8">
    <source>
        <dbReference type="ARBA" id="ARBA00023160"/>
    </source>
</evidence>
<evidence type="ECO:0000256" key="1">
    <source>
        <dbReference type="ARBA" id="ARBA00005194"/>
    </source>
</evidence>
<comment type="caution">
    <text evidence="15">The sequence shown here is derived from an EMBL/GenBank/DDBJ whole genome shotgun (WGS) entry which is preliminary data.</text>
</comment>
<dbReference type="PANTHER" id="PTHR43091">
    <property type="entry name" value="3-OXOACYL-[ACYL-CARRIER-PROTEIN] SYNTHASE"/>
    <property type="match status" value="1"/>
</dbReference>
<evidence type="ECO:0000256" key="9">
    <source>
        <dbReference type="ARBA" id="ARBA00023268"/>
    </source>
</evidence>
<keyword evidence="8 12" id="KW-0275">Fatty acid biosynthesis</keyword>
<name>A0A9D1SAQ8_9PROT</name>
<reference evidence="15" key="2">
    <citation type="journal article" date="2021" name="PeerJ">
        <title>Extensive microbial diversity within the chicken gut microbiome revealed by metagenomics and culture.</title>
        <authorList>
            <person name="Gilroy R."/>
            <person name="Ravi A."/>
            <person name="Getino M."/>
            <person name="Pursley I."/>
            <person name="Horton D.L."/>
            <person name="Alikhan N.F."/>
            <person name="Baker D."/>
            <person name="Gharbi K."/>
            <person name="Hall N."/>
            <person name="Watson M."/>
            <person name="Adriaenssens E.M."/>
            <person name="Foster-Nyarko E."/>
            <person name="Jarju S."/>
            <person name="Secka A."/>
            <person name="Antonio M."/>
            <person name="Oren A."/>
            <person name="Chaudhuri R.R."/>
            <person name="La Ragione R."/>
            <person name="Hildebrand F."/>
            <person name="Pallen M.J."/>
        </authorList>
    </citation>
    <scope>NUCLEOTIDE SEQUENCE</scope>
    <source>
        <strain evidence="15">ChiW3-316</strain>
    </source>
</reference>
<accession>A0A9D1SAQ8</accession>
<comment type="pathway">
    <text evidence="1 12">Lipid metabolism; fatty acid biosynthesis.</text>
</comment>
<reference evidence="15" key="1">
    <citation type="submission" date="2020-10" db="EMBL/GenBank/DDBJ databases">
        <authorList>
            <person name="Gilroy R."/>
        </authorList>
    </citation>
    <scope>NUCLEOTIDE SEQUENCE</scope>
    <source>
        <strain evidence="15">ChiW3-316</strain>
    </source>
</reference>
<evidence type="ECO:0000259" key="13">
    <source>
        <dbReference type="Pfam" id="PF08541"/>
    </source>
</evidence>
<sequence length="323" mass="34128">MRSELIGFGHYLPAKVLTNDDMAKMVETNDEWISTRTGIKSRHVAAENEFTSDISLIAARNALKSANISAEDLDLIIVATVTTDDTTPSTAAKISGKLGTKPGCIATDISAACSGFVYAMTMADNMIRLGQIKTAMVIGAETLSKITDWTDRNTCVLFGDGAGAVILRAGEGEGTAADRGVLATKLYADGSHYEHLKTTGGVSTTQKAGFITMDGKEVFKFAVNALTQAAENVMETAGVTSQDIDWLLPHQANARIIENVGKKLNLPDEKVIVTIDHTANTSAATIPVALSEEYAAGRIKKGDLVVLTAMGAGFTWGGALVRI</sequence>
<evidence type="ECO:0000256" key="10">
    <source>
        <dbReference type="ARBA" id="ARBA00023315"/>
    </source>
</evidence>
<comment type="function">
    <text evidence="12">Catalyzes the condensation reaction of fatty acid synthesis by the addition to an acyl acceptor of two carbons from malonyl-ACP. Catalyzes the first condensation reaction which initiates fatty acid synthesis and may therefore play a role in governing the total rate of fatty acid production. Possesses both acetoacetyl-ACP synthase and acetyl transacylase activities. Its substrate specificity determines the biosynthesis of branched-chain and/or straight-chain of fatty acids.</text>
</comment>
<comment type="subunit">
    <text evidence="12">Homodimer.</text>
</comment>
<dbReference type="HAMAP" id="MF_01815">
    <property type="entry name" value="FabH"/>
    <property type="match status" value="1"/>
</dbReference>
<dbReference type="GO" id="GO:0005737">
    <property type="term" value="C:cytoplasm"/>
    <property type="evidence" value="ECO:0007669"/>
    <property type="project" value="UniProtKB-SubCell"/>
</dbReference>
<gene>
    <name evidence="12" type="primary">fabH</name>
    <name evidence="15" type="ORF">IAD20_05380</name>
</gene>
<evidence type="ECO:0000256" key="4">
    <source>
        <dbReference type="ARBA" id="ARBA00022516"/>
    </source>
</evidence>
<evidence type="ECO:0000256" key="6">
    <source>
        <dbReference type="ARBA" id="ARBA00022832"/>
    </source>
</evidence>
<comment type="similarity">
    <text evidence="2 12">Belongs to the thiolase-like superfamily. FabH family.</text>
</comment>
<dbReference type="GO" id="GO:0004315">
    <property type="term" value="F:3-oxoacyl-[acyl-carrier-protein] synthase activity"/>
    <property type="evidence" value="ECO:0007669"/>
    <property type="project" value="InterPro"/>
</dbReference>
<evidence type="ECO:0000256" key="5">
    <source>
        <dbReference type="ARBA" id="ARBA00022679"/>
    </source>
</evidence>
<comment type="domain">
    <text evidence="12">The last Arg residue of the ACP-binding site is essential for the weak association between ACP/AcpP and FabH.</text>
</comment>
<keyword evidence="5 12" id="KW-0808">Transferase</keyword>
<keyword evidence="6 12" id="KW-0276">Fatty acid metabolism</keyword>
<evidence type="ECO:0000313" key="15">
    <source>
        <dbReference type="EMBL" id="HIU53494.1"/>
    </source>
</evidence>
<evidence type="ECO:0000256" key="11">
    <source>
        <dbReference type="ARBA" id="ARBA00051096"/>
    </source>
</evidence>
<dbReference type="Pfam" id="PF08545">
    <property type="entry name" value="ACP_syn_III"/>
    <property type="match status" value="1"/>
</dbReference>
<dbReference type="InterPro" id="IPR013751">
    <property type="entry name" value="ACP_syn_III_N"/>
</dbReference>